<dbReference type="InterPro" id="IPR042506">
    <property type="entry name" value="IQCC"/>
</dbReference>
<dbReference type="SMART" id="SM00015">
    <property type="entry name" value="IQ"/>
    <property type="match status" value="1"/>
</dbReference>
<sequence length="234" mass="25983">MAAAPGAEAERWRRLVRGVTRLQACVRGHLLRRRFQSLRAQYEAVVREIEGDLEQLEWRGQFLPRPVFVPKKPPQEKPSAPQESVPSDTASAEKPQEEVDNPEPERDQGCSSGKPTAQLQNEKEPSPTGEGHAASPKNLGADAKKCTEKAPGESEDQQNDSTVLSAWESAVLHAESLGASLEIPLEDVKELPRTRAGLQSYRNHLVMELLWLEQAIASRKNYLMLKKQLGVPDP</sequence>
<evidence type="ECO:0000313" key="2">
    <source>
        <dbReference type="EMBL" id="OPJ71719.1"/>
    </source>
</evidence>
<dbReference type="PROSITE" id="PS50096">
    <property type="entry name" value="IQ"/>
    <property type="match status" value="1"/>
</dbReference>
<gene>
    <name evidence="2" type="primary">IQCC</name>
    <name evidence="2" type="ORF">AV530_020008</name>
</gene>
<dbReference type="CDD" id="cd23767">
    <property type="entry name" value="IQCD"/>
    <property type="match status" value="1"/>
</dbReference>
<organism evidence="2 3">
    <name type="scientific">Patagioenas fasciata monilis</name>
    <dbReference type="NCBI Taxonomy" id="372326"/>
    <lineage>
        <taxon>Eukaryota</taxon>
        <taxon>Metazoa</taxon>
        <taxon>Chordata</taxon>
        <taxon>Craniata</taxon>
        <taxon>Vertebrata</taxon>
        <taxon>Euteleostomi</taxon>
        <taxon>Archelosauria</taxon>
        <taxon>Archosauria</taxon>
        <taxon>Dinosauria</taxon>
        <taxon>Saurischia</taxon>
        <taxon>Theropoda</taxon>
        <taxon>Coelurosauria</taxon>
        <taxon>Aves</taxon>
        <taxon>Neognathae</taxon>
        <taxon>Neoaves</taxon>
        <taxon>Columbimorphae</taxon>
        <taxon>Columbiformes</taxon>
        <taxon>Columbidae</taxon>
        <taxon>Patagioenas</taxon>
    </lineage>
</organism>
<feature type="compositionally biased region" description="Polar residues" evidence="1">
    <location>
        <begin position="109"/>
        <end position="120"/>
    </location>
</feature>
<evidence type="ECO:0000313" key="3">
    <source>
        <dbReference type="Proteomes" id="UP000190648"/>
    </source>
</evidence>
<protein>
    <submittedName>
        <fullName evidence="2">IQ domain-containing protein C</fullName>
    </submittedName>
</protein>
<dbReference type="OrthoDB" id="6161953at2759"/>
<feature type="compositionally biased region" description="Polar residues" evidence="1">
    <location>
        <begin position="81"/>
        <end position="90"/>
    </location>
</feature>
<evidence type="ECO:0000256" key="1">
    <source>
        <dbReference type="SAM" id="MobiDB-lite"/>
    </source>
</evidence>
<dbReference type="PANTHER" id="PTHR16049">
    <property type="entry name" value="IQ DOMAIN-CONTAINING PROTEIN C"/>
    <property type="match status" value="1"/>
</dbReference>
<dbReference type="PANTHER" id="PTHR16049:SF8">
    <property type="entry name" value="IQ DOMAIN-CONTAINING PROTEIN C"/>
    <property type="match status" value="1"/>
</dbReference>
<feature type="compositionally biased region" description="Basic and acidic residues" evidence="1">
    <location>
        <begin position="142"/>
        <end position="152"/>
    </location>
</feature>
<accession>A0A1V4JHP0</accession>
<feature type="region of interest" description="Disordered" evidence="1">
    <location>
        <begin position="67"/>
        <end position="161"/>
    </location>
</feature>
<dbReference type="Pfam" id="PF00612">
    <property type="entry name" value="IQ"/>
    <property type="match status" value="1"/>
</dbReference>
<dbReference type="InterPro" id="IPR000048">
    <property type="entry name" value="IQ_motif_EF-hand-BS"/>
</dbReference>
<dbReference type="Proteomes" id="UP000190648">
    <property type="component" value="Unassembled WGS sequence"/>
</dbReference>
<proteinExistence type="predicted"/>
<dbReference type="EMBL" id="LSYS01007350">
    <property type="protein sequence ID" value="OPJ71719.1"/>
    <property type="molecule type" value="Genomic_DNA"/>
</dbReference>
<name>A0A1V4JHP0_PATFA</name>
<dbReference type="AlphaFoldDB" id="A0A1V4JHP0"/>
<keyword evidence="3" id="KW-1185">Reference proteome</keyword>
<comment type="caution">
    <text evidence="2">The sequence shown here is derived from an EMBL/GenBank/DDBJ whole genome shotgun (WGS) entry which is preliminary data.</text>
</comment>
<reference evidence="2 3" key="1">
    <citation type="submission" date="2016-02" db="EMBL/GenBank/DDBJ databases">
        <title>Band-tailed pigeon sequencing and assembly.</title>
        <authorList>
            <person name="Soares A.E."/>
            <person name="Novak B.J."/>
            <person name="Rice E.S."/>
            <person name="O'Connell B."/>
            <person name="Chang D."/>
            <person name="Weber S."/>
            <person name="Shapiro B."/>
        </authorList>
    </citation>
    <scope>NUCLEOTIDE SEQUENCE [LARGE SCALE GENOMIC DNA]</scope>
    <source>
        <strain evidence="2">BTP2013</strain>
        <tissue evidence="2">Blood</tissue>
    </source>
</reference>